<dbReference type="PANTHER" id="PTHR13743">
    <property type="entry name" value="BEIGE/BEACH-RELATED"/>
    <property type="match status" value="1"/>
</dbReference>
<keyword evidence="7" id="KW-1185">Reference proteome</keyword>
<dbReference type="InterPro" id="IPR050865">
    <property type="entry name" value="BEACH_Domain"/>
</dbReference>
<evidence type="ECO:0000256" key="3">
    <source>
        <dbReference type="PROSITE-ProRule" id="PRU00221"/>
    </source>
</evidence>
<dbReference type="InterPro" id="IPR000409">
    <property type="entry name" value="BEACH_dom"/>
</dbReference>
<evidence type="ECO:0000256" key="2">
    <source>
        <dbReference type="ARBA" id="ARBA00022737"/>
    </source>
</evidence>
<dbReference type="InterPro" id="IPR019775">
    <property type="entry name" value="WD40_repeat_CS"/>
</dbReference>
<dbReference type="EMBL" id="JAPFFF010000004">
    <property type="protein sequence ID" value="KAK8892897.1"/>
    <property type="molecule type" value="Genomic_DNA"/>
</dbReference>
<evidence type="ECO:0000256" key="1">
    <source>
        <dbReference type="ARBA" id="ARBA00022574"/>
    </source>
</evidence>
<feature type="repeat" description="WD" evidence="3">
    <location>
        <begin position="1955"/>
        <end position="1980"/>
    </location>
</feature>
<dbReference type="InterPro" id="IPR015943">
    <property type="entry name" value="WD40/YVTN_repeat-like_dom_sf"/>
</dbReference>
<gene>
    <name evidence="6" type="ORF">M9Y10_030148</name>
</gene>
<dbReference type="Gene3D" id="1.10.1540.10">
    <property type="entry name" value="BEACH domain"/>
    <property type="match status" value="1"/>
</dbReference>
<evidence type="ECO:0000259" key="5">
    <source>
        <dbReference type="PROSITE" id="PS50197"/>
    </source>
</evidence>
<dbReference type="Gene3D" id="2.130.10.10">
    <property type="entry name" value="YVTN repeat-like/Quinoprotein amine dehydrogenase"/>
    <property type="match status" value="1"/>
</dbReference>
<dbReference type="PROSITE" id="PS50082">
    <property type="entry name" value="WD_REPEATS_2"/>
    <property type="match status" value="1"/>
</dbReference>
<dbReference type="PROSITE" id="PS50197">
    <property type="entry name" value="BEACH"/>
    <property type="match status" value="1"/>
</dbReference>
<keyword evidence="4" id="KW-0175">Coiled coil</keyword>
<proteinExistence type="predicted"/>
<dbReference type="PROSITE" id="PS00678">
    <property type="entry name" value="WD_REPEATS_1"/>
    <property type="match status" value="1"/>
</dbReference>
<keyword evidence="2" id="KW-0677">Repeat</keyword>
<dbReference type="PANTHER" id="PTHR13743:SF112">
    <property type="entry name" value="BEACH DOMAIN-CONTAINING PROTEIN"/>
    <property type="match status" value="1"/>
</dbReference>
<dbReference type="SMART" id="SM01026">
    <property type="entry name" value="Beach"/>
    <property type="match status" value="1"/>
</dbReference>
<organism evidence="6 7">
    <name type="scientific">Tritrichomonas musculus</name>
    <dbReference type="NCBI Taxonomy" id="1915356"/>
    <lineage>
        <taxon>Eukaryota</taxon>
        <taxon>Metamonada</taxon>
        <taxon>Parabasalia</taxon>
        <taxon>Tritrichomonadida</taxon>
        <taxon>Tritrichomonadidae</taxon>
        <taxon>Tritrichomonas</taxon>
    </lineage>
</organism>
<accession>A0ABR2KP59</accession>
<sequence>MTNSDAYLQILHFFDNPSATITESPLIQLENIQFDKDVVNIENYFNQYNSLLNIDDSFCFNHINFLEITQKELLSLKDSYFSKSDSSQKQYLIIFMLLTVLKHNSFYDIFDSEGIHYNLLFNPLFLPSNPNEKCFKHLIHHINNFLYEEYHKNSVEIIQAITSYIKKIDEDSCIYNFLPFLIKLFQSKNFEFIENFIKSDLFDKVLEISQKELPIFDFYRHIVYEYPEIAFQKTKVTQSMLQLFFVENRSNSIVFLIEKAIKKFVGHTEILNDILIVLSLFISQAHEKGKEKSKLVFGLLYCIDHFFNAISSEIDLSSFFDAVATFAVYSENENSFELFIDLIRKLFVQKPSFIFQLKKHPNFFNTLSKCQKEIDYQHLINLAKLNKNGMIHLYQIISVILSLIQKVPQNEEKVANELLILAQNNGNIIELDNAKVPDFILKRLPIIQEEEDICEKYLELFSLITAKIFHRTTFLNTIELLKNQEFKYSSSILNILNTHLDNFLKNNIIENNNYLAFQYRKDQLNLHNEPFSFYRFDNRTGCGINCPKIELSAPLTFCFWLRINEIEPNEKAPLIYFYNDKYKFDLYIRNNKVFLDGTALELPNCPGIEQGKWYFYCLSIERVLYNFSLTLNLADNENVNYTSNKVKIQFCSGEYKLHICQRPVLNKSEIDYPSIICDMSVFLLVSENIDHSNIRNKMIDFLSSNDLNINYFSHLLCLFNPSQSHDNICFNVSKNLSNVQYSGTIIPIIPNFYDVVQNIESIQTFLPLIGDLSNDQDNEKGKEILHLILSIFCRTINICEKSFLKSRFFELLVSFLYDCEMLIYKETFKDLLEMYLKIKDSELKKSFLKSIYLNYEFLSNLFDSVETLFYSYSPLQLYQTKENDYKIVFDDLSMIIYTGVKYFDGSEKNSQYYWNYIKRLCLDSPNDKNINCLIDFLKEDTKIKSKNVSIHIFDILYSIFKEKNEIDKSFTDFTPYIITYSQYNKSVEILKLTLMIFNVISKKTNMKDKIYPSIYHLMIVFRPSLYMKQKDIEMFINLTLEMITKEQMISFTSILTIFLKCSKSDDKNKEACNSFANSEYVQNNVCLIPFWTYWLTKLFLTVQPSNPKEFANLCISCLKDSSSMIELLDFFDICDYLINHQKEFFISVKENILIYMINNKKVDYSYVYNFMLFSVETTKKENNFPLSYFGDFVEELFCNFDINVTLRTTVNKELLAFLITKTQTLLTKIISMKAQLCGGKIEVPIKDINSYLSNLQENMNVTENESDEKAEKYTSISFSILNKCLDSYKEIIEKIHKGNLKWSKDLSDTLKFERQYTESEDAPIEYKLLFVFDLEKFNFYYNEKHEFISELQKKYTNENNFLNKMKKSFIESISLLPGPWERSNKNKEIKRFKLLNRVSKSGKKILMRINKTFNDHSDASKNRSSSSFVNKIDKLVYKQIETAPEQSKKTHFKTKVFILSQSKEEEGFMEASEHCISLTTETSNKFIYWDEIEFIMNRKEAHFENSCEIFKNNGHSYFIKFVECKRKYFYSFIDKLKLNHENKKCKNKFDFFNSLRHLCNGIYQNKKIQSIIEDIDLINLWKTRKITTFSYLYYLNLLCGRSFNDIQQYIVYPFILSDAESKEISLNEQKIYREMNLPVNAICESILQSVIDRYVEFCDLDPYLFSEIPSSSLVVSWYLLRTEPYTTIHVTKDQQNGIYPKFDNPDRLFNSIKELVKLLIDSGLSKEMIPEFFSFPFFLINENNFDLGKKSATNKNVDDVELPNWSGSYYSFVSTLRLMLEGSFSDEFIGRWIDLTFGINRRVLQYNGNEYNIYKSYFYPETSDPAYKEEVIQFGCIPDQILTEENPMRDKPSDPLILNATISDKRNVARFVKNILVCPSDSKAYEITNENPENLIQLNLKDICGKVLCYSRSLNLAIYGTKADPFLTFYNLKTSETKIECQVPFIITAVYLAAGRYLVTGGKDCSIRVWDILRSKNQKVTQISSSMFHTDHIKSIGCCFDNGLLVSSDRQGNLIFETLIDHVFINSVSLNEIVEKMAILDQSKMDKNDVDFANLFSFASNQVDFLNDVQNFIQINKQKDSFIPSQICVFKSGLVAVSCDSSIFFFDTRGKLMAIKTFESDIVEIHKCYNTDTREFLIVGAKPDKIYVFDAACLQFIVVFDSYFSSITSFQKSCSFVTYYKEKIQTFDFSQFVQPIMSKVAHPLLHKSTYK</sequence>
<keyword evidence="1 3" id="KW-0853">WD repeat</keyword>
<dbReference type="InterPro" id="IPR036372">
    <property type="entry name" value="BEACH_dom_sf"/>
</dbReference>
<dbReference type="SUPFAM" id="SSF81837">
    <property type="entry name" value="BEACH domain"/>
    <property type="match status" value="1"/>
</dbReference>
<feature type="coiled-coil region" evidence="4">
    <location>
        <begin position="1245"/>
        <end position="1272"/>
    </location>
</feature>
<reference evidence="6 7" key="1">
    <citation type="submission" date="2024-04" db="EMBL/GenBank/DDBJ databases">
        <title>Tritrichomonas musculus Genome.</title>
        <authorList>
            <person name="Alves-Ferreira E."/>
            <person name="Grigg M."/>
            <person name="Lorenzi H."/>
            <person name="Galac M."/>
        </authorList>
    </citation>
    <scope>NUCLEOTIDE SEQUENCE [LARGE SCALE GENOMIC DNA]</scope>
    <source>
        <strain evidence="6 7">EAF2021</strain>
    </source>
</reference>
<dbReference type="InterPro" id="IPR036322">
    <property type="entry name" value="WD40_repeat_dom_sf"/>
</dbReference>
<dbReference type="InterPro" id="IPR001680">
    <property type="entry name" value="WD40_rpt"/>
</dbReference>
<evidence type="ECO:0000256" key="4">
    <source>
        <dbReference type="SAM" id="Coils"/>
    </source>
</evidence>
<comment type="caution">
    <text evidence="6">The sequence shown here is derived from an EMBL/GenBank/DDBJ whole genome shotgun (WGS) entry which is preliminary data.</text>
</comment>
<dbReference type="SUPFAM" id="SSF50978">
    <property type="entry name" value="WD40 repeat-like"/>
    <property type="match status" value="1"/>
</dbReference>
<dbReference type="Pfam" id="PF02138">
    <property type="entry name" value="Beach"/>
    <property type="match status" value="1"/>
</dbReference>
<evidence type="ECO:0000313" key="7">
    <source>
        <dbReference type="Proteomes" id="UP001470230"/>
    </source>
</evidence>
<dbReference type="Proteomes" id="UP001470230">
    <property type="component" value="Unassembled WGS sequence"/>
</dbReference>
<name>A0ABR2KP59_9EUKA</name>
<feature type="domain" description="BEACH" evidence="5">
    <location>
        <begin position="1566"/>
        <end position="1866"/>
    </location>
</feature>
<protein>
    <recommendedName>
        <fullName evidence="5">BEACH domain-containing protein</fullName>
    </recommendedName>
</protein>
<evidence type="ECO:0000313" key="6">
    <source>
        <dbReference type="EMBL" id="KAK8892897.1"/>
    </source>
</evidence>